<sequence length="292" mass="30259">MTPLTVIAGVLVGLGLVLLISELRPAPPRLDAILDNLEGRADPPEGPGAGGAGPKERLAAWLAGPGGLPVPRRDLALLGKTPERHVLEKIGCALLGLLLPGVPAFTAALSGLSVPVSVPVGAGLIMAVALFMAPDAAVRVDAAKRRVEFRRVLITYLDLVALERAAGAAPNEALETAARVSGGWVFRRIAGVLERARRAQEPPWEGLARLGAEVGVEEMADIADIARTAGDEGAKILETLTAKADAMRGEQLADAVSGANANTTTMVIPISLLGFGFMLLLAFPVLYRMAGT</sequence>
<evidence type="ECO:0000256" key="5">
    <source>
        <dbReference type="ARBA" id="ARBA00023136"/>
    </source>
</evidence>
<dbReference type="EMBL" id="VSFG01000001">
    <property type="protein sequence ID" value="TYB48550.1"/>
    <property type="molecule type" value="Genomic_DNA"/>
</dbReference>
<dbReference type="GO" id="GO:0005886">
    <property type="term" value="C:plasma membrane"/>
    <property type="evidence" value="ECO:0007669"/>
    <property type="project" value="UniProtKB-SubCell"/>
</dbReference>
<evidence type="ECO:0000313" key="9">
    <source>
        <dbReference type="Proteomes" id="UP000323380"/>
    </source>
</evidence>
<keyword evidence="9" id="KW-1185">Reference proteome</keyword>
<evidence type="ECO:0000256" key="1">
    <source>
        <dbReference type="ARBA" id="ARBA00004651"/>
    </source>
</evidence>
<name>A0A5D0NV38_9ACTN</name>
<protein>
    <recommendedName>
        <fullName evidence="7">Type II secretion system protein GspF domain-containing protein</fullName>
    </recommendedName>
</protein>
<evidence type="ECO:0000256" key="6">
    <source>
        <dbReference type="SAM" id="Phobius"/>
    </source>
</evidence>
<reference evidence="8 9" key="1">
    <citation type="submission" date="2019-08" db="EMBL/GenBank/DDBJ databases">
        <title>Actinomadura sp. nov. CYP1-5 isolated from mountain soil.</title>
        <authorList>
            <person name="Songsumanus A."/>
            <person name="Kuncharoen N."/>
            <person name="Kudo T."/>
            <person name="Yuki M."/>
            <person name="Igarashi Y."/>
            <person name="Tanasupawat S."/>
        </authorList>
    </citation>
    <scope>NUCLEOTIDE SEQUENCE [LARGE SCALE GENOMIC DNA]</scope>
    <source>
        <strain evidence="8 9">JCM 14158</strain>
    </source>
</reference>
<keyword evidence="3 6" id="KW-0812">Transmembrane</keyword>
<comment type="subcellular location">
    <subcellularLocation>
        <location evidence="1">Cell membrane</location>
        <topology evidence="1">Multi-pass membrane protein</topology>
    </subcellularLocation>
</comment>
<dbReference type="PANTHER" id="PTHR35007:SF1">
    <property type="entry name" value="PILUS ASSEMBLY PROTEIN"/>
    <property type="match status" value="1"/>
</dbReference>
<organism evidence="8 9">
    <name type="scientific">Actinomadura chibensis</name>
    <dbReference type="NCBI Taxonomy" id="392828"/>
    <lineage>
        <taxon>Bacteria</taxon>
        <taxon>Bacillati</taxon>
        <taxon>Actinomycetota</taxon>
        <taxon>Actinomycetes</taxon>
        <taxon>Streptosporangiales</taxon>
        <taxon>Thermomonosporaceae</taxon>
        <taxon>Actinomadura</taxon>
    </lineage>
</organism>
<evidence type="ECO:0000256" key="3">
    <source>
        <dbReference type="ARBA" id="ARBA00022692"/>
    </source>
</evidence>
<keyword evidence="2" id="KW-1003">Cell membrane</keyword>
<dbReference type="STRING" id="1220554.GCA_001552135_02305"/>
<keyword evidence="4 6" id="KW-1133">Transmembrane helix</keyword>
<evidence type="ECO:0000259" key="7">
    <source>
        <dbReference type="Pfam" id="PF00482"/>
    </source>
</evidence>
<proteinExistence type="predicted"/>
<feature type="transmembrane region" description="Helical" evidence="6">
    <location>
        <begin position="90"/>
        <end position="112"/>
    </location>
</feature>
<evidence type="ECO:0000256" key="2">
    <source>
        <dbReference type="ARBA" id="ARBA00022475"/>
    </source>
</evidence>
<evidence type="ECO:0000256" key="4">
    <source>
        <dbReference type="ARBA" id="ARBA00022989"/>
    </source>
</evidence>
<dbReference type="AlphaFoldDB" id="A0A5D0NV38"/>
<evidence type="ECO:0000313" key="8">
    <source>
        <dbReference type="EMBL" id="TYB48550.1"/>
    </source>
</evidence>
<comment type="caution">
    <text evidence="8">The sequence shown here is derived from an EMBL/GenBank/DDBJ whole genome shotgun (WGS) entry which is preliminary data.</text>
</comment>
<dbReference type="PANTHER" id="PTHR35007">
    <property type="entry name" value="INTEGRAL MEMBRANE PROTEIN-RELATED"/>
    <property type="match status" value="1"/>
</dbReference>
<dbReference type="InterPro" id="IPR018076">
    <property type="entry name" value="T2SS_GspF_dom"/>
</dbReference>
<feature type="transmembrane region" description="Helical" evidence="6">
    <location>
        <begin position="6"/>
        <end position="23"/>
    </location>
</feature>
<gene>
    <name evidence="8" type="ORF">FXF69_05010</name>
</gene>
<dbReference type="Pfam" id="PF00482">
    <property type="entry name" value="T2SSF"/>
    <property type="match status" value="1"/>
</dbReference>
<feature type="transmembrane region" description="Helical" evidence="6">
    <location>
        <begin position="118"/>
        <end position="138"/>
    </location>
</feature>
<accession>A0A5D0NV38</accession>
<dbReference type="Proteomes" id="UP000323380">
    <property type="component" value="Unassembled WGS sequence"/>
</dbReference>
<keyword evidence="5 6" id="KW-0472">Membrane</keyword>
<feature type="domain" description="Type II secretion system protein GspF" evidence="7">
    <location>
        <begin position="157"/>
        <end position="283"/>
    </location>
</feature>
<feature type="transmembrane region" description="Helical" evidence="6">
    <location>
        <begin position="267"/>
        <end position="287"/>
    </location>
</feature>
<dbReference type="RefSeq" id="WP_067889106.1">
    <property type="nucleotide sequence ID" value="NZ_VSFG01000001.1"/>
</dbReference>